<keyword evidence="3 6" id="KW-0812">Transmembrane</keyword>
<evidence type="ECO:0000256" key="6">
    <source>
        <dbReference type="SAM" id="Phobius"/>
    </source>
</evidence>
<feature type="transmembrane region" description="Helical" evidence="6">
    <location>
        <begin position="133"/>
        <end position="155"/>
    </location>
</feature>
<feature type="transmembrane region" description="Helical" evidence="6">
    <location>
        <begin position="229"/>
        <end position="248"/>
    </location>
</feature>
<evidence type="ECO:0000256" key="2">
    <source>
        <dbReference type="ARBA" id="ARBA00007362"/>
    </source>
</evidence>
<keyword evidence="9" id="KW-1185">Reference proteome</keyword>
<evidence type="ECO:0000256" key="1">
    <source>
        <dbReference type="ARBA" id="ARBA00004141"/>
    </source>
</evidence>
<feature type="transmembrane region" description="Helical" evidence="6">
    <location>
        <begin position="167"/>
        <end position="185"/>
    </location>
</feature>
<feature type="transmembrane region" description="Helical" evidence="6">
    <location>
        <begin position="110"/>
        <end position="127"/>
    </location>
</feature>
<dbReference type="SUPFAM" id="SSF103481">
    <property type="entry name" value="Multidrug resistance efflux transporter EmrE"/>
    <property type="match status" value="2"/>
</dbReference>
<reference evidence="8 9" key="1">
    <citation type="journal article" date="2019" name="Int. J. Syst. Evol. Microbiol.">
        <title>The Global Catalogue of Microorganisms (GCM) 10K type strain sequencing project: providing services to taxonomists for standard genome sequencing and annotation.</title>
        <authorList>
            <consortium name="The Broad Institute Genomics Platform"/>
            <consortium name="The Broad Institute Genome Sequencing Center for Infectious Disease"/>
            <person name="Wu L."/>
            <person name="Ma J."/>
        </authorList>
    </citation>
    <scope>NUCLEOTIDE SEQUENCE [LARGE SCALE GENOMIC DNA]</scope>
    <source>
        <strain evidence="8 9">JCM 9383</strain>
    </source>
</reference>
<dbReference type="Proteomes" id="UP001500979">
    <property type="component" value="Unassembled WGS sequence"/>
</dbReference>
<feature type="domain" description="EamA" evidence="7">
    <location>
        <begin position="3"/>
        <end position="125"/>
    </location>
</feature>
<feature type="transmembrane region" description="Helical" evidence="6">
    <location>
        <begin position="55"/>
        <end position="73"/>
    </location>
</feature>
<dbReference type="PANTHER" id="PTHR32322:SF2">
    <property type="entry name" value="EAMA DOMAIN-CONTAINING PROTEIN"/>
    <property type="match status" value="1"/>
</dbReference>
<dbReference type="InterPro" id="IPR050638">
    <property type="entry name" value="AA-Vitamin_Transporters"/>
</dbReference>
<evidence type="ECO:0000313" key="8">
    <source>
        <dbReference type="EMBL" id="GAA2774984.1"/>
    </source>
</evidence>
<gene>
    <name evidence="8" type="primary">yedA</name>
    <name evidence="8" type="ORF">GCM10010470_03780</name>
</gene>
<keyword evidence="4 6" id="KW-1133">Transmembrane helix</keyword>
<feature type="transmembrane region" description="Helical" evidence="6">
    <location>
        <begin position="197"/>
        <end position="217"/>
    </location>
</feature>
<evidence type="ECO:0000256" key="4">
    <source>
        <dbReference type="ARBA" id="ARBA00022989"/>
    </source>
</evidence>
<dbReference type="Pfam" id="PF00892">
    <property type="entry name" value="EamA"/>
    <property type="match status" value="2"/>
</dbReference>
<protein>
    <submittedName>
        <fullName evidence="8">Drug/metabolite exporter YedA</fullName>
    </submittedName>
</protein>
<feature type="transmembrane region" description="Helical" evidence="6">
    <location>
        <begin position="26"/>
        <end position="43"/>
    </location>
</feature>
<evidence type="ECO:0000259" key="7">
    <source>
        <dbReference type="Pfam" id="PF00892"/>
    </source>
</evidence>
<evidence type="ECO:0000256" key="3">
    <source>
        <dbReference type="ARBA" id="ARBA00022692"/>
    </source>
</evidence>
<organism evidence="8 9">
    <name type="scientific">Saccharopolyspora taberi</name>
    <dbReference type="NCBI Taxonomy" id="60895"/>
    <lineage>
        <taxon>Bacteria</taxon>
        <taxon>Bacillati</taxon>
        <taxon>Actinomycetota</taxon>
        <taxon>Actinomycetes</taxon>
        <taxon>Pseudonocardiales</taxon>
        <taxon>Pseudonocardiaceae</taxon>
        <taxon>Saccharopolyspora</taxon>
    </lineage>
</organism>
<dbReference type="InterPro" id="IPR000620">
    <property type="entry name" value="EamA_dom"/>
</dbReference>
<feature type="transmembrane region" description="Helical" evidence="6">
    <location>
        <begin position="79"/>
        <end position="98"/>
    </location>
</feature>
<accession>A0ABN3V1M3</accession>
<feature type="domain" description="EamA" evidence="7">
    <location>
        <begin position="135"/>
        <end position="268"/>
    </location>
</feature>
<evidence type="ECO:0000313" key="9">
    <source>
        <dbReference type="Proteomes" id="UP001500979"/>
    </source>
</evidence>
<dbReference type="EMBL" id="BAAAUX010000002">
    <property type="protein sequence ID" value="GAA2774984.1"/>
    <property type="molecule type" value="Genomic_DNA"/>
</dbReference>
<dbReference type="InterPro" id="IPR037185">
    <property type="entry name" value="EmrE-like"/>
</dbReference>
<proteinExistence type="inferred from homology"/>
<keyword evidence="5 6" id="KW-0472">Membrane</keyword>
<sequence>MVALWLCWGSSFPAIRVMVAELPPLLASGAVFLTAGTVLAATRSGALRGLDRGRIATAAGVGVCLLGAQGAVAVAARHVYASTAALLVASVPLWTAVLRGLVGDRPGKAASLRLLAGFAGTAMVIAGDSGVDWSLWSLVVVAAAVGWAGGTVWAARSDSMPDARAATVVQLLAGGLVLLAGGFLAGEDLPPGAVDGWSWLALVHLVLVDSLAGFALYNRLLRTAPIGLVSTYAYAVPVVAYLIGVLVLGEPFRAVVVLGAAVIVAAVAAEVVSCSASRSPAPSASSCR</sequence>
<name>A0ABN3V1M3_9PSEU</name>
<comment type="similarity">
    <text evidence="2">Belongs to the EamA transporter family.</text>
</comment>
<evidence type="ECO:0000256" key="5">
    <source>
        <dbReference type="ARBA" id="ARBA00023136"/>
    </source>
</evidence>
<dbReference type="PANTHER" id="PTHR32322">
    <property type="entry name" value="INNER MEMBRANE TRANSPORTER"/>
    <property type="match status" value="1"/>
</dbReference>
<comment type="subcellular location">
    <subcellularLocation>
        <location evidence="1">Membrane</location>
        <topology evidence="1">Multi-pass membrane protein</topology>
    </subcellularLocation>
</comment>
<feature type="transmembrane region" description="Helical" evidence="6">
    <location>
        <begin position="254"/>
        <end position="272"/>
    </location>
</feature>
<comment type="caution">
    <text evidence="8">The sequence shown here is derived from an EMBL/GenBank/DDBJ whole genome shotgun (WGS) entry which is preliminary data.</text>
</comment>